<evidence type="ECO:0000313" key="2">
    <source>
        <dbReference type="EMBL" id="CAA9316956.1"/>
    </source>
</evidence>
<dbReference type="EMBL" id="CADCTV010000319">
    <property type="protein sequence ID" value="CAA9316956.1"/>
    <property type="molecule type" value="Genomic_DNA"/>
</dbReference>
<dbReference type="AlphaFoldDB" id="A0A6J4KX30"/>
<gene>
    <name evidence="2" type="ORF">AVDCRST_MAG89-1455</name>
</gene>
<dbReference type="InterPro" id="IPR048708">
    <property type="entry name" value="VapB45-like_HTH"/>
</dbReference>
<feature type="domain" description="Putative antitoxin VapB45-like DNA-binding HTH" evidence="1">
    <location>
        <begin position="6"/>
        <end position="82"/>
    </location>
</feature>
<reference evidence="2" key="1">
    <citation type="submission" date="2020-02" db="EMBL/GenBank/DDBJ databases">
        <authorList>
            <person name="Meier V. D."/>
        </authorList>
    </citation>
    <scope>NUCLEOTIDE SEQUENCE</scope>
    <source>
        <strain evidence="2">AVDCRST_MAG89</strain>
    </source>
</reference>
<accession>A0A6J4KX30</accession>
<name>A0A6J4KX30_9BACT</name>
<organism evidence="2">
    <name type="scientific">uncultured Gemmatimonadota bacterium</name>
    <dbReference type="NCBI Taxonomy" id="203437"/>
    <lineage>
        <taxon>Bacteria</taxon>
        <taxon>Pseudomonadati</taxon>
        <taxon>Gemmatimonadota</taxon>
        <taxon>environmental samples</taxon>
    </lineage>
</organism>
<protein>
    <recommendedName>
        <fullName evidence="1">Putative antitoxin VapB45-like DNA-binding HTH domain-containing protein</fullName>
    </recommendedName>
</protein>
<sequence>MLGTGIYTPAEAASLLKAPADEVRRWAFGYSRVRDGERVRYPALIRTELPEIEGQRALTFIELVELMYIKAFRKAGAPWHLIDEAAGVAARMLDTGHPFATRKFFADPHGIYALLDEAQGNASLVALVGHGQHALRPIVQPYLGQLDFDPADVPTRWWPLGRENGVVVDPQVSFGAPVLADAGIPTRTLADVYAGEQEYDAGRALNRVASMYRITPAQVERAVQFEEWRAAA</sequence>
<evidence type="ECO:0000259" key="1">
    <source>
        <dbReference type="Pfam" id="PF21321"/>
    </source>
</evidence>
<proteinExistence type="predicted"/>
<dbReference type="Pfam" id="PF21321">
    <property type="entry name" value="HTH_66"/>
    <property type="match status" value="1"/>
</dbReference>